<keyword evidence="7" id="KW-0520">NAD</keyword>
<dbReference type="PANTHER" id="PTHR11374">
    <property type="entry name" value="UDP-GLUCOSE DEHYDROGENASE/UDP-MANNAC DEHYDROGENASE"/>
    <property type="match status" value="1"/>
</dbReference>
<feature type="binding site" evidence="6">
    <location>
        <begin position="44"/>
        <end position="48"/>
    </location>
    <ligand>
        <name>substrate</name>
    </ligand>
</feature>
<dbReference type="Pfam" id="PF00984">
    <property type="entry name" value="UDPG_MGDP_dh"/>
    <property type="match status" value="1"/>
</dbReference>
<feature type="domain" description="UDP-glucose/GDP-mannose dehydrogenase C-terminal" evidence="8">
    <location>
        <begin position="111"/>
        <end position="256"/>
    </location>
</feature>
<dbReference type="EC" id="1.1.1.22" evidence="3"/>
<dbReference type="InterPro" id="IPR036220">
    <property type="entry name" value="UDP-Glc/GDP-Man_DH_C_sf"/>
</dbReference>
<dbReference type="PIRSF" id="PIRSF500134">
    <property type="entry name" value="UDPglc_DH_bac"/>
    <property type="match status" value="1"/>
</dbReference>
<sequence length="291" mass="32386">ASNAFLAQRVSSINAVSAICEATGADVTEVAAAVGLDSRIGSKFLQASVGFGGSCFQKDLLNLVYIAECLNLPQVAKYWQQVTDMNEYQRTRFAKRIVECLFNTVTDKTLAVFGFAFKKNTGDTRESPAIYVCSHLLEEGARLNIYDPKLPVLDEESISHMKTLLQHTGTISLRAVVPVETKQIEQDLTSTSVTSDPERVLSLINMYSDPYEAVKDAHAIVVLTEWDEFKHYDYKKMLANMKKPAFIFDGRKILDHEALIKLGFHTETIGKRFARNTLLRASGGDSWSISC</sequence>
<evidence type="ECO:0000259" key="8">
    <source>
        <dbReference type="SMART" id="SM00984"/>
    </source>
</evidence>
<keyword evidence="10" id="KW-1185">Reference proteome</keyword>
<dbReference type="Gene3D" id="1.20.5.100">
    <property type="entry name" value="Cytochrome c1, transmembrane anchor, C-terminal"/>
    <property type="match status" value="1"/>
</dbReference>
<evidence type="ECO:0000313" key="10">
    <source>
        <dbReference type="Proteomes" id="UP001381693"/>
    </source>
</evidence>
<feature type="non-terminal residue" evidence="9">
    <location>
        <position position="1"/>
    </location>
</feature>
<evidence type="ECO:0000256" key="2">
    <source>
        <dbReference type="ARBA" id="ARBA00006601"/>
    </source>
</evidence>
<organism evidence="9 10">
    <name type="scientific">Halocaridina rubra</name>
    <name type="common">Hawaiian red shrimp</name>
    <dbReference type="NCBI Taxonomy" id="373956"/>
    <lineage>
        <taxon>Eukaryota</taxon>
        <taxon>Metazoa</taxon>
        <taxon>Ecdysozoa</taxon>
        <taxon>Arthropoda</taxon>
        <taxon>Crustacea</taxon>
        <taxon>Multicrustacea</taxon>
        <taxon>Malacostraca</taxon>
        <taxon>Eumalacostraca</taxon>
        <taxon>Eucarida</taxon>
        <taxon>Decapoda</taxon>
        <taxon>Pleocyemata</taxon>
        <taxon>Caridea</taxon>
        <taxon>Atyoidea</taxon>
        <taxon>Atyidae</taxon>
        <taxon>Halocaridina</taxon>
    </lineage>
</organism>
<dbReference type="InterPro" id="IPR008927">
    <property type="entry name" value="6-PGluconate_DH-like_C_sf"/>
</dbReference>
<evidence type="ECO:0000256" key="4">
    <source>
        <dbReference type="ARBA" id="ARBA00047473"/>
    </source>
</evidence>
<dbReference type="Proteomes" id="UP001381693">
    <property type="component" value="Unassembled WGS sequence"/>
</dbReference>
<dbReference type="SMART" id="SM00984">
    <property type="entry name" value="UDPG_MGDP_dh_C"/>
    <property type="match status" value="1"/>
</dbReference>
<evidence type="ECO:0000256" key="5">
    <source>
        <dbReference type="PIRSR" id="PIRSR500134-1"/>
    </source>
</evidence>
<dbReference type="GO" id="GO:0003979">
    <property type="term" value="F:UDP-glucose 6-dehydrogenase activity"/>
    <property type="evidence" value="ECO:0007669"/>
    <property type="project" value="UniProtKB-EC"/>
</dbReference>
<dbReference type="InterPro" id="IPR014026">
    <property type="entry name" value="UDP-Glc/GDP-Man_DH_dimer"/>
</dbReference>
<comment type="catalytic activity">
    <reaction evidence="4">
        <text>UDP-alpha-D-glucose + 2 NAD(+) + H2O = UDP-alpha-D-glucuronate + 2 NADH + 3 H(+)</text>
        <dbReference type="Rhea" id="RHEA:23596"/>
        <dbReference type="ChEBI" id="CHEBI:15377"/>
        <dbReference type="ChEBI" id="CHEBI:15378"/>
        <dbReference type="ChEBI" id="CHEBI:57540"/>
        <dbReference type="ChEBI" id="CHEBI:57945"/>
        <dbReference type="ChEBI" id="CHEBI:58052"/>
        <dbReference type="ChEBI" id="CHEBI:58885"/>
        <dbReference type="EC" id="1.1.1.22"/>
    </reaction>
</comment>
<dbReference type="InterPro" id="IPR028357">
    <property type="entry name" value="UDPglc_DH_bac"/>
</dbReference>
<feature type="binding site" evidence="6">
    <location>
        <position position="118"/>
    </location>
    <ligand>
        <name>substrate</name>
    </ligand>
</feature>
<accession>A0AAN9AA15</accession>
<dbReference type="InterPro" id="IPR014027">
    <property type="entry name" value="UDP-Glc/GDP-Man_DH_C"/>
</dbReference>
<dbReference type="GO" id="GO:0005634">
    <property type="term" value="C:nucleus"/>
    <property type="evidence" value="ECO:0007669"/>
    <property type="project" value="TreeGrafter"/>
</dbReference>
<evidence type="ECO:0000256" key="1">
    <source>
        <dbReference type="ARBA" id="ARBA00004701"/>
    </source>
</evidence>
<feature type="binding site" evidence="7">
    <location>
        <position position="58"/>
    </location>
    <ligand>
        <name>NAD(+)</name>
        <dbReference type="ChEBI" id="CHEBI:57540"/>
    </ligand>
</feature>
<protein>
    <recommendedName>
        <fullName evidence="3">UDP-glucose 6-dehydrogenase</fullName>
        <ecNumber evidence="3">1.1.1.22</ecNumber>
    </recommendedName>
</protein>
<dbReference type="GO" id="GO:0051287">
    <property type="term" value="F:NAD binding"/>
    <property type="evidence" value="ECO:0007669"/>
    <property type="project" value="InterPro"/>
</dbReference>
<dbReference type="InterPro" id="IPR028356">
    <property type="entry name" value="UDPglc_DH_euk"/>
</dbReference>
<proteinExistence type="inferred from homology"/>
<feature type="active site" description="Nucleophile" evidence="5">
    <location>
        <position position="55"/>
    </location>
</feature>
<name>A0AAN9AA15_HALRR</name>
<dbReference type="Gene3D" id="3.40.50.720">
    <property type="entry name" value="NAD(P)-binding Rossmann-like Domain"/>
    <property type="match status" value="1"/>
</dbReference>
<evidence type="ECO:0000256" key="7">
    <source>
        <dbReference type="PIRSR" id="PIRSR500134-3"/>
    </source>
</evidence>
<dbReference type="AlphaFoldDB" id="A0AAN9AA15"/>
<evidence type="ECO:0000256" key="3">
    <source>
        <dbReference type="ARBA" id="ARBA00012954"/>
    </source>
</evidence>
<reference evidence="9 10" key="1">
    <citation type="submission" date="2023-11" db="EMBL/GenBank/DDBJ databases">
        <title>Halocaridina rubra genome assembly.</title>
        <authorList>
            <person name="Smith C."/>
        </authorList>
    </citation>
    <scope>NUCLEOTIDE SEQUENCE [LARGE SCALE GENOMIC DNA]</scope>
    <source>
        <strain evidence="9">EP-1</strain>
        <tissue evidence="9">Whole</tissue>
    </source>
</reference>
<evidence type="ECO:0000256" key="6">
    <source>
        <dbReference type="PIRSR" id="PIRSR500134-2"/>
    </source>
</evidence>
<dbReference type="GO" id="GO:0006024">
    <property type="term" value="P:glycosaminoglycan biosynthetic process"/>
    <property type="evidence" value="ECO:0007669"/>
    <property type="project" value="TreeGrafter"/>
</dbReference>
<feature type="binding site" evidence="7">
    <location>
        <position position="125"/>
    </location>
    <ligand>
        <name>NAD(+)</name>
        <dbReference type="ChEBI" id="CHEBI:57540"/>
    </ligand>
</feature>
<comment type="caution">
    <text evidence="9">The sequence shown here is derived from an EMBL/GenBank/DDBJ whole genome shotgun (WGS) entry which is preliminary data.</text>
</comment>
<feature type="binding site" evidence="6">
    <location>
        <position position="52"/>
    </location>
    <ligand>
        <name>substrate</name>
    </ligand>
</feature>
<dbReference type="Pfam" id="PF03720">
    <property type="entry name" value="UDPG_MGDP_dh_C"/>
    <property type="match status" value="1"/>
</dbReference>
<gene>
    <name evidence="9" type="ORF">SK128_026524</name>
</gene>
<comment type="similarity">
    <text evidence="2">Belongs to the UDP-glucose/GDP-mannose dehydrogenase family.</text>
</comment>
<dbReference type="SUPFAM" id="SSF52413">
    <property type="entry name" value="UDP-glucose/GDP-mannose dehydrogenase C-terminal domain"/>
    <property type="match status" value="1"/>
</dbReference>
<dbReference type="PANTHER" id="PTHR11374:SF3">
    <property type="entry name" value="UDP-GLUCOSE 6-DEHYDROGENASE"/>
    <property type="match status" value="1"/>
</dbReference>
<dbReference type="GO" id="GO:0000271">
    <property type="term" value="P:polysaccharide biosynthetic process"/>
    <property type="evidence" value="ECO:0007669"/>
    <property type="project" value="InterPro"/>
</dbReference>
<dbReference type="PIRSF" id="PIRSF000124">
    <property type="entry name" value="UDPglc_GDPman_dh"/>
    <property type="match status" value="1"/>
</dbReference>
<comment type="pathway">
    <text evidence="1">Nucleotide-sugar biosynthesis; UDP-alpha-D-glucuronate biosynthesis; UDP-alpha-D-glucuronate from UDP-alpha-D-glucose: step 1/1.</text>
</comment>
<dbReference type="InterPro" id="IPR017476">
    <property type="entry name" value="UDP-Glc/GDP-Man"/>
</dbReference>
<dbReference type="EMBL" id="JAXCGZ010008798">
    <property type="protein sequence ID" value="KAK7077455.1"/>
    <property type="molecule type" value="Genomic_DNA"/>
</dbReference>
<dbReference type="SUPFAM" id="SSF48179">
    <property type="entry name" value="6-phosphogluconate dehydrogenase C-terminal domain-like"/>
    <property type="match status" value="1"/>
</dbReference>
<evidence type="ECO:0000313" key="9">
    <source>
        <dbReference type="EMBL" id="KAK7077455.1"/>
    </source>
</evidence>